<evidence type="ECO:0000313" key="1">
    <source>
        <dbReference type="EMBL" id="NHC16364.1"/>
    </source>
</evidence>
<name>A0ABX0H3K6_9ACTN</name>
<dbReference type="PANTHER" id="PTHR30531:SF12">
    <property type="entry name" value="FLAGELLAR BIOSYNTHETIC PROTEIN FLHB"/>
    <property type="match status" value="1"/>
</dbReference>
<comment type="caution">
    <text evidence="1">The sequence shown here is derived from an EMBL/GenBank/DDBJ whole genome shotgun (WGS) entry which is preliminary data.</text>
</comment>
<dbReference type="Pfam" id="PF01312">
    <property type="entry name" value="Bac_export_2"/>
    <property type="match status" value="1"/>
</dbReference>
<gene>
    <name evidence="1" type="ORF">G9H71_21495</name>
</gene>
<dbReference type="RefSeq" id="WP_166284811.1">
    <property type="nucleotide sequence ID" value="NZ_JAANNP010000144.1"/>
</dbReference>
<evidence type="ECO:0000313" key="2">
    <source>
        <dbReference type="Proteomes" id="UP000800981"/>
    </source>
</evidence>
<dbReference type="InterPro" id="IPR006135">
    <property type="entry name" value="T3SS_substrate_exporter"/>
</dbReference>
<feature type="non-terminal residue" evidence="1">
    <location>
        <position position="1"/>
    </location>
</feature>
<organism evidence="1 2">
    <name type="scientific">Motilibacter deserti</name>
    <dbReference type="NCBI Taxonomy" id="2714956"/>
    <lineage>
        <taxon>Bacteria</taxon>
        <taxon>Bacillati</taxon>
        <taxon>Actinomycetota</taxon>
        <taxon>Actinomycetes</taxon>
        <taxon>Motilibacterales</taxon>
        <taxon>Motilibacteraceae</taxon>
        <taxon>Motilibacter</taxon>
    </lineage>
</organism>
<dbReference type="PANTHER" id="PTHR30531">
    <property type="entry name" value="FLAGELLAR BIOSYNTHETIC PROTEIN FLHB"/>
    <property type="match status" value="1"/>
</dbReference>
<dbReference type="Gene3D" id="6.10.250.2080">
    <property type="match status" value="1"/>
</dbReference>
<dbReference type="PRINTS" id="PR00950">
    <property type="entry name" value="TYPE3IMSPROT"/>
</dbReference>
<accession>A0ABX0H3K6</accession>
<dbReference type="SUPFAM" id="SSF160544">
    <property type="entry name" value="EscU C-terminal domain-like"/>
    <property type="match status" value="1"/>
</dbReference>
<sequence>RGSAMPLATVLGTVGDTVVNLLRQAAMAGLVLAAADYAVVRHRINKGMRMSKQDIKDEYKQSEGDPHVKAQIRARQMAMSRNRMMADVANADVVLVNPTHIAVALRYDPAKGGAPRVIAKGAGALAAKIRGIADENRIPMVQDVPLARTLYKAVEIGGEVPPDLYNAVARVLAFVLSLKARGSAAGMHRVPVG</sequence>
<protein>
    <submittedName>
        <fullName evidence="1">EscU/YscU/HrcU family type III secretion system export apparatus switch protein</fullName>
    </submittedName>
</protein>
<keyword evidence="2" id="KW-1185">Reference proteome</keyword>
<proteinExistence type="predicted"/>
<dbReference type="Gene3D" id="3.40.1690.10">
    <property type="entry name" value="secretion proteins EscU"/>
    <property type="match status" value="1"/>
</dbReference>
<reference evidence="1 2" key="1">
    <citation type="submission" date="2020-03" db="EMBL/GenBank/DDBJ databases">
        <title>Two novel Motilibacter sp.</title>
        <authorList>
            <person name="Liu S."/>
        </authorList>
    </citation>
    <scope>NUCLEOTIDE SEQUENCE [LARGE SCALE GENOMIC DNA]</scope>
    <source>
        <strain evidence="1 2">E257</strain>
    </source>
</reference>
<dbReference type="InterPro" id="IPR029025">
    <property type="entry name" value="T3SS_substrate_exporter_C"/>
</dbReference>
<dbReference type="Proteomes" id="UP000800981">
    <property type="component" value="Unassembled WGS sequence"/>
</dbReference>
<dbReference type="EMBL" id="JAANNP010000144">
    <property type="protein sequence ID" value="NHC16364.1"/>
    <property type="molecule type" value="Genomic_DNA"/>
</dbReference>